<dbReference type="OrthoDB" id="1425700at2"/>
<proteinExistence type="predicted"/>
<keyword evidence="1" id="KW-0472">Membrane</keyword>
<feature type="transmembrane region" description="Helical" evidence="1">
    <location>
        <begin position="110"/>
        <end position="130"/>
    </location>
</feature>
<evidence type="ECO:0000313" key="3">
    <source>
        <dbReference type="Proteomes" id="UP000244934"/>
    </source>
</evidence>
<feature type="transmembrane region" description="Helical" evidence="1">
    <location>
        <begin position="190"/>
        <end position="207"/>
    </location>
</feature>
<keyword evidence="3" id="KW-1185">Reference proteome</keyword>
<evidence type="ECO:0000313" key="2">
    <source>
        <dbReference type="EMBL" id="SPJ34158.1"/>
    </source>
</evidence>
<accession>A0A2R8CMN2</accession>
<feature type="transmembrane region" description="Helical" evidence="1">
    <location>
        <begin position="142"/>
        <end position="159"/>
    </location>
</feature>
<dbReference type="Proteomes" id="UP000244934">
    <property type="component" value="Unassembled WGS sequence"/>
</dbReference>
<feature type="transmembrane region" description="Helical" evidence="1">
    <location>
        <begin position="20"/>
        <end position="40"/>
    </location>
</feature>
<dbReference type="AlphaFoldDB" id="A0A2R8CMN2"/>
<reference evidence="3" key="1">
    <citation type="submission" date="2018-03" db="EMBL/GenBank/DDBJ databases">
        <authorList>
            <person name="Navarro De La Torre S."/>
        </authorList>
    </citation>
    <scope>NUCLEOTIDE SEQUENCE [LARGE SCALE GENOMIC DNA]</scope>
    <source>
        <strain evidence="3">EAod3</strain>
    </source>
</reference>
<keyword evidence="1" id="KW-1133">Transmembrane helix</keyword>
<protein>
    <submittedName>
        <fullName evidence="2">Uncharacterized protein</fullName>
    </submittedName>
</protein>
<keyword evidence="1" id="KW-0812">Transmembrane</keyword>
<name>A0A2R8CMN2_9GAMM</name>
<organism evidence="2 3">
    <name type="scientific">Kushneria phyllosphaerae</name>
    <dbReference type="NCBI Taxonomy" id="2100822"/>
    <lineage>
        <taxon>Bacteria</taxon>
        <taxon>Pseudomonadati</taxon>
        <taxon>Pseudomonadota</taxon>
        <taxon>Gammaproteobacteria</taxon>
        <taxon>Oceanospirillales</taxon>
        <taxon>Halomonadaceae</taxon>
        <taxon>Kushneria</taxon>
    </lineage>
</organism>
<dbReference type="EMBL" id="ONZI01000003">
    <property type="protein sequence ID" value="SPJ34158.1"/>
    <property type="molecule type" value="Genomic_DNA"/>
</dbReference>
<sequence length="215" mass="25208">MSVSNSLTPAKRRQTLNSIYRYVAYLFFIALICQCMYWDALPRDLEDQFTEASFAEISQTFMLLASLILLWKVRVMGVYRHGVVLMFAFLLASLIREQDFMLDRVFDDLWQWLVALVLVPALVFLVRYRLRVLDECCRYMQQMSFGLFLSGFVTVYVFSRLMGRGIFWEAVLKAQYLYEIKSTVEEGVETLGYALMLLAIVELWLWARRQVSGAF</sequence>
<feature type="transmembrane region" description="Helical" evidence="1">
    <location>
        <begin position="78"/>
        <end position="95"/>
    </location>
</feature>
<dbReference type="RefSeq" id="WP_108842983.1">
    <property type="nucleotide sequence ID" value="NZ_ONZI01000003.1"/>
</dbReference>
<feature type="transmembrane region" description="Helical" evidence="1">
    <location>
        <begin position="52"/>
        <end position="71"/>
    </location>
</feature>
<evidence type="ECO:0000256" key="1">
    <source>
        <dbReference type="SAM" id="Phobius"/>
    </source>
</evidence>
<gene>
    <name evidence="2" type="ORF">KSP9073_02191</name>
</gene>